<dbReference type="AlphaFoldDB" id="A0A2W2AP28"/>
<dbReference type="Pfam" id="PF00271">
    <property type="entry name" value="Helicase_C"/>
    <property type="match status" value="1"/>
</dbReference>
<dbReference type="Gene3D" id="3.40.50.300">
    <property type="entry name" value="P-loop containing nucleotide triphosphate hydrolases"/>
    <property type="match status" value="2"/>
</dbReference>
<evidence type="ECO:0000259" key="13">
    <source>
        <dbReference type="PROSITE" id="PS51194"/>
    </source>
</evidence>
<evidence type="ECO:0000256" key="10">
    <source>
        <dbReference type="PROSITE-ProRule" id="PRU00552"/>
    </source>
</evidence>
<evidence type="ECO:0000256" key="11">
    <source>
        <dbReference type="SAM" id="MobiDB-lite"/>
    </source>
</evidence>
<dbReference type="GO" id="GO:0005829">
    <property type="term" value="C:cytosol"/>
    <property type="evidence" value="ECO:0007669"/>
    <property type="project" value="TreeGrafter"/>
</dbReference>
<comment type="catalytic activity">
    <reaction evidence="8">
        <text>ATP + H2O = ADP + phosphate + H(+)</text>
        <dbReference type="Rhea" id="RHEA:13065"/>
        <dbReference type="ChEBI" id="CHEBI:15377"/>
        <dbReference type="ChEBI" id="CHEBI:15378"/>
        <dbReference type="ChEBI" id="CHEBI:30616"/>
        <dbReference type="ChEBI" id="CHEBI:43474"/>
        <dbReference type="ChEBI" id="CHEBI:456216"/>
        <dbReference type="EC" id="3.6.4.13"/>
    </reaction>
</comment>
<dbReference type="RefSeq" id="WP_111197393.1">
    <property type="nucleotide sequence ID" value="NZ_QKVK01000003.1"/>
</dbReference>
<dbReference type="EMBL" id="QKVK01000003">
    <property type="protein sequence ID" value="PZF77151.1"/>
    <property type="molecule type" value="Genomic_DNA"/>
</dbReference>
<dbReference type="PROSITE" id="PS51192">
    <property type="entry name" value="HELICASE_ATP_BIND_1"/>
    <property type="match status" value="1"/>
</dbReference>
<dbReference type="EC" id="3.6.4.13" evidence="1"/>
<dbReference type="InterPro" id="IPR001650">
    <property type="entry name" value="Helicase_C-like"/>
</dbReference>
<evidence type="ECO:0000313" key="16">
    <source>
        <dbReference type="Proteomes" id="UP000248795"/>
    </source>
</evidence>
<keyword evidence="3" id="KW-0547">Nucleotide-binding</keyword>
<feature type="domain" description="Helicase ATP-binding" evidence="12">
    <location>
        <begin position="33"/>
        <end position="208"/>
    </location>
</feature>
<keyword evidence="5 15" id="KW-0347">Helicase</keyword>
<dbReference type="InterPro" id="IPR011545">
    <property type="entry name" value="DEAD/DEAH_box_helicase_dom"/>
</dbReference>
<evidence type="ECO:0000256" key="4">
    <source>
        <dbReference type="ARBA" id="ARBA00022801"/>
    </source>
</evidence>
<evidence type="ECO:0000256" key="5">
    <source>
        <dbReference type="ARBA" id="ARBA00022806"/>
    </source>
</evidence>
<dbReference type="InterPro" id="IPR044742">
    <property type="entry name" value="DEAD/DEAH_RhlB"/>
</dbReference>
<feature type="short sequence motif" description="Q motif" evidence="10">
    <location>
        <begin position="2"/>
        <end position="30"/>
    </location>
</feature>
<dbReference type="SMART" id="SM00490">
    <property type="entry name" value="HELICc"/>
    <property type="match status" value="1"/>
</dbReference>
<protein>
    <recommendedName>
        <fullName evidence="9">DEAD-box ATP-dependent RNA helicase RhpA</fullName>
        <ecNumber evidence="1">3.6.4.13</ecNumber>
    </recommendedName>
</protein>
<feature type="domain" description="DEAD-box RNA helicase Q" evidence="14">
    <location>
        <begin position="2"/>
        <end position="30"/>
    </location>
</feature>
<evidence type="ECO:0000256" key="8">
    <source>
        <dbReference type="ARBA" id="ARBA00047984"/>
    </source>
</evidence>
<evidence type="ECO:0000256" key="3">
    <source>
        <dbReference type="ARBA" id="ARBA00022741"/>
    </source>
</evidence>
<dbReference type="InterPro" id="IPR014014">
    <property type="entry name" value="RNA_helicase_DEAD_Q_motif"/>
</dbReference>
<feature type="region of interest" description="Disordered" evidence="11">
    <location>
        <begin position="386"/>
        <end position="470"/>
    </location>
</feature>
<comment type="caution">
    <text evidence="15">The sequence shown here is derived from an EMBL/GenBank/DDBJ whole genome shotgun (WGS) entry which is preliminary data.</text>
</comment>
<evidence type="ECO:0000256" key="1">
    <source>
        <dbReference type="ARBA" id="ARBA00012552"/>
    </source>
</evidence>
<dbReference type="FunFam" id="3.40.50.300:FF:000108">
    <property type="entry name" value="ATP-dependent RNA helicase RhlE"/>
    <property type="match status" value="1"/>
</dbReference>
<feature type="domain" description="Helicase C-terminal" evidence="13">
    <location>
        <begin position="234"/>
        <end position="381"/>
    </location>
</feature>
<dbReference type="GO" id="GO:0016787">
    <property type="term" value="F:hydrolase activity"/>
    <property type="evidence" value="ECO:0007669"/>
    <property type="project" value="UniProtKB-KW"/>
</dbReference>
<dbReference type="SUPFAM" id="SSF52540">
    <property type="entry name" value="P-loop containing nucleoside triphosphate hydrolases"/>
    <property type="match status" value="1"/>
</dbReference>
<dbReference type="CDD" id="cd18787">
    <property type="entry name" value="SF2_C_DEAD"/>
    <property type="match status" value="1"/>
</dbReference>
<feature type="compositionally biased region" description="Gly residues" evidence="11">
    <location>
        <begin position="444"/>
        <end position="460"/>
    </location>
</feature>
<sequence length="470" mass="50480">MTNFTDLNLSEPLLRALTAEGYEKPTPIQAQSIPSLLAGRDLLGIAQTGTGKTAAFALPILQKLAAHPERAQRGTCRALILSPTRELAAQIGESFRVYGKFLKVTRAVVFGGVSLNKQVDILRGGVDVVVATPGRLVDLIERKALTLSKVEIFVLDEVDQMLDLGFIHAIRKITGMLPAQRQNLFFSATMPKEISGLANNLLTDPVRVEVTPVATTAERVNQSVIHVDPANKAKLLAALLADNNMTRTLVFTRTKHGADKVMKHLSNAGFTAAAIHGNKSQNNRERALAGFKAGKILVLVATDIAARGIDVDGVSHVVNYDLPHVPESYVHRIGRTARAGADGSAIAFCTPEDRGLLRDIEKTIRAQVPVVEHELGLKGVQQLAPTFGWQPVKDKPQTGKPHHRGQKPNRNHGGGNANGQPRQGKPQGQKPQGQKAHAPKRDGGNNGGGQQAPKRTGGGSWMTELGKRQG</sequence>
<dbReference type="InterPro" id="IPR050079">
    <property type="entry name" value="DEAD_box_RNA_helicase"/>
</dbReference>
<comment type="similarity">
    <text evidence="7">Belongs to the DEAD box helicase family.</text>
</comment>
<evidence type="ECO:0000313" key="15">
    <source>
        <dbReference type="EMBL" id="PZF77151.1"/>
    </source>
</evidence>
<dbReference type="InterPro" id="IPR027417">
    <property type="entry name" value="P-loop_NTPase"/>
</dbReference>
<feature type="compositionally biased region" description="Low complexity" evidence="11">
    <location>
        <begin position="419"/>
        <end position="435"/>
    </location>
</feature>
<keyword evidence="4" id="KW-0378">Hydrolase</keyword>
<dbReference type="Pfam" id="PF00270">
    <property type="entry name" value="DEAD"/>
    <property type="match status" value="1"/>
</dbReference>
<evidence type="ECO:0000256" key="9">
    <source>
        <dbReference type="ARBA" id="ARBA00074363"/>
    </source>
</evidence>
<dbReference type="PROSITE" id="PS51194">
    <property type="entry name" value="HELICASE_CTER"/>
    <property type="match status" value="1"/>
</dbReference>
<feature type="compositionally biased region" description="Basic residues" evidence="11">
    <location>
        <begin position="400"/>
        <end position="410"/>
    </location>
</feature>
<dbReference type="InterPro" id="IPR014001">
    <property type="entry name" value="Helicase_ATP-bd"/>
</dbReference>
<name>A0A2W2AP28_9HYPH</name>
<evidence type="ECO:0000256" key="7">
    <source>
        <dbReference type="ARBA" id="ARBA00038437"/>
    </source>
</evidence>
<dbReference type="PANTHER" id="PTHR47959">
    <property type="entry name" value="ATP-DEPENDENT RNA HELICASE RHLE-RELATED"/>
    <property type="match status" value="1"/>
</dbReference>
<dbReference type="GO" id="GO:0003724">
    <property type="term" value="F:RNA helicase activity"/>
    <property type="evidence" value="ECO:0007669"/>
    <property type="project" value="UniProtKB-EC"/>
</dbReference>
<keyword evidence="2" id="KW-0963">Cytoplasm</keyword>
<dbReference type="PANTHER" id="PTHR47959:SF13">
    <property type="entry name" value="ATP-DEPENDENT RNA HELICASE RHLE"/>
    <property type="match status" value="1"/>
</dbReference>
<dbReference type="GO" id="GO:0042255">
    <property type="term" value="P:ribosome assembly"/>
    <property type="evidence" value="ECO:0007669"/>
    <property type="project" value="UniProtKB-ARBA"/>
</dbReference>
<proteinExistence type="inferred from homology"/>
<dbReference type="SMART" id="SM00487">
    <property type="entry name" value="DEXDc"/>
    <property type="match status" value="1"/>
</dbReference>
<dbReference type="Proteomes" id="UP000248795">
    <property type="component" value="Unassembled WGS sequence"/>
</dbReference>
<keyword evidence="6" id="KW-0067">ATP-binding</keyword>
<evidence type="ECO:0000259" key="12">
    <source>
        <dbReference type="PROSITE" id="PS51192"/>
    </source>
</evidence>
<accession>A0A2W2AP28</accession>
<dbReference type="GO" id="GO:0003676">
    <property type="term" value="F:nucleic acid binding"/>
    <property type="evidence" value="ECO:0007669"/>
    <property type="project" value="InterPro"/>
</dbReference>
<dbReference type="PROSITE" id="PS51195">
    <property type="entry name" value="Q_MOTIF"/>
    <property type="match status" value="1"/>
</dbReference>
<dbReference type="GO" id="GO:0005524">
    <property type="term" value="F:ATP binding"/>
    <property type="evidence" value="ECO:0007669"/>
    <property type="project" value="UniProtKB-KW"/>
</dbReference>
<keyword evidence="16" id="KW-1185">Reference proteome</keyword>
<evidence type="ECO:0000256" key="6">
    <source>
        <dbReference type="ARBA" id="ARBA00022840"/>
    </source>
</evidence>
<dbReference type="GO" id="GO:0009266">
    <property type="term" value="P:response to temperature stimulus"/>
    <property type="evidence" value="ECO:0007669"/>
    <property type="project" value="UniProtKB-ARBA"/>
</dbReference>
<evidence type="ECO:0000256" key="2">
    <source>
        <dbReference type="ARBA" id="ARBA00022490"/>
    </source>
</evidence>
<evidence type="ECO:0000259" key="14">
    <source>
        <dbReference type="PROSITE" id="PS51195"/>
    </source>
</evidence>
<reference evidence="16" key="1">
    <citation type="submission" date="2018-06" db="EMBL/GenBank/DDBJ databases">
        <title>Aestuariibacter litoralis strain KCTC 52945T.</title>
        <authorList>
            <person name="Li X."/>
            <person name="Salam N."/>
            <person name="Li J.-L."/>
            <person name="Chen Y.-M."/>
            <person name="Yang Z.-W."/>
            <person name="Zhang L.-Y."/>
            <person name="Han M.-X."/>
            <person name="Xiao M."/>
            <person name="Li W.-J."/>
        </authorList>
    </citation>
    <scope>NUCLEOTIDE SEQUENCE [LARGE SCALE GENOMIC DNA]</scope>
    <source>
        <strain evidence="16">KCTC 52945</strain>
    </source>
</reference>
<gene>
    <name evidence="15" type="ORF">DK847_07415</name>
</gene>
<dbReference type="CDD" id="cd00268">
    <property type="entry name" value="DEADc"/>
    <property type="match status" value="1"/>
</dbReference>
<organism evidence="15 16">
    <name type="scientific">Aestuariivirga litoralis</name>
    <dbReference type="NCBI Taxonomy" id="2650924"/>
    <lineage>
        <taxon>Bacteria</taxon>
        <taxon>Pseudomonadati</taxon>
        <taxon>Pseudomonadota</taxon>
        <taxon>Alphaproteobacteria</taxon>
        <taxon>Hyphomicrobiales</taxon>
        <taxon>Aestuariivirgaceae</taxon>
        <taxon>Aestuariivirga</taxon>
    </lineage>
</organism>